<dbReference type="EMBL" id="KQ965748">
    <property type="protein sequence ID" value="KXS17087.1"/>
    <property type="molecule type" value="Genomic_DNA"/>
</dbReference>
<dbReference type="CDD" id="cd04661">
    <property type="entry name" value="NUDIX_MRP_L46"/>
    <property type="match status" value="1"/>
</dbReference>
<feature type="domain" description="Nudix hydrolase" evidence="10">
    <location>
        <begin position="36"/>
        <end position="259"/>
    </location>
</feature>
<evidence type="ECO:0000256" key="6">
    <source>
        <dbReference type="ARBA" id="ARBA00023128"/>
    </source>
</evidence>
<dbReference type="Pfam" id="PF00293">
    <property type="entry name" value="NUDIX"/>
    <property type="match status" value="1"/>
</dbReference>
<evidence type="ECO:0000259" key="10">
    <source>
        <dbReference type="PROSITE" id="PS51462"/>
    </source>
</evidence>
<dbReference type="InterPro" id="IPR000086">
    <property type="entry name" value="NUDIX_hydrolase_dom"/>
</dbReference>
<dbReference type="PANTHER" id="PTHR13124:SF12">
    <property type="entry name" value="LARGE RIBOSOMAL SUBUNIT PROTEIN ML46"/>
    <property type="match status" value="1"/>
</dbReference>
<keyword evidence="6" id="KW-0496">Mitochondrion</keyword>
<organism evidence="11 12">
    <name type="scientific">Gonapodya prolifera (strain JEL478)</name>
    <name type="common">Monoblepharis prolifera</name>
    <dbReference type="NCBI Taxonomy" id="1344416"/>
    <lineage>
        <taxon>Eukaryota</taxon>
        <taxon>Fungi</taxon>
        <taxon>Fungi incertae sedis</taxon>
        <taxon>Chytridiomycota</taxon>
        <taxon>Chytridiomycota incertae sedis</taxon>
        <taxon>Monoblepharidomycetes</taxon>
        <taxon>Monoblepharidales</taxon>
        <taxon>Gonapodyaceae</taxon>
        <taxon>Gonapodya</taxon>
    </lineage>
</organism>
<dbReference type="STRING" id="1344416.A0A139AJY5"/>
<proteinExistence type="inferred from homology"/>
<dbReference type="GO" id="GO:0003735">
    <property type="term" value="F:structural constituent of ribosome"/>
    <property type="evidence" value="ECO:0007669"/>
    <property type="project" value="InterPro"/>
</dbReference>
<dbReference type="PANTHER" id="PTHR13124">
    <property type="entry name" value="39S RIBOSOMAL PROTEIN L46, MITOCHONDRIAL PRECURSOR-RELATED"/>
    <property type="match status" value="1"/>
</dbReference>
<dbReference type="Gene3D" id="3.90.79.10">
    <property type="entry name" value="Nucleoside Triphosphate Pyrophosphohydrolase"/>
    <property type="match status" value="1"/>
</dbReference>
<dbReference type="InterPro" id="IPR033650">
    <property type="entry name" value="Ribosomal_mL46_NUDIX"/>
</dbReference>
<dbReference type="OrthoDB" id="414075at2759"/>
<sequence length="259" mass="28952">MFRQSLATARTYLLKISPSSSIPVRGLASVAPAASSSHEVKVGVILKRDPIVLPRLSPFEEAYFRYKDTAADATAEALPTAFYFKQGSIAEQEFRERGTRGKGPSAAEGNLDSGEVTRTAEEGNLKSWNRALDRTLYLVVKKPRQDHAWQFVQGGVESDELLHQGAEREMKEECGEDLEFWLVGKRPVAHHIYKYSTPQLRNGVAYDGAKVFFMYGHAFGGQVQPDGKEIVDFAWITKEGLAEYLDPNYYNAIKDVLVE</sequence>
<keyword evidence="12" id="KW-1185">Reference proteome</keyword>
<evidence type="ECO:0000256" key="4">
    <source>
        <dbReference type="ARBA" id="ARBA00022946"/>
    </source>
</evidence>
<dbReference type="PROSITE" id="PS51462">
    <property type="entry name" value="NUDIX"/>
    <property type="match status" value="1"/>
</dbReference>
<evidence type="ECO:0000256" key="3">
    <source>
        <dbReference type="ARBA" id="ARBA00022801"/>
    </source>
</evidence>
<dbReference type="GO" id="GO:0005762">
    <property type="term" value="C:mitochondrial large ribosomal subunit"/>
    <property type="evidence" value="ECO:0007669"/>
    <property type="project" value="TreeGrafter"/>
</dbReference>
<comment type="subcellular location">
    <subcellularLocation>
        <location evidence="1">Mitochondrion</location>
    </subcellularLocation>
</comment>
<gene>
    <name evidence="11" type="ORF">M427DRAFT_54743</name>
</gene>
<protein>
    <recommendedName>
        <fullName evidence="8">Large ribosomal subunit protein mL46</fullName>
    </recommendedName>
</protein>
<dbReference type="GO" id="GO:0016787">
    <property type="term" value="F:hydrolase activity"/>
    <property type="evidence" value="ECO:0007669"/>
    <property type="project" value="UniProtKB-KW"/>
</dbReference>
<dbReference type="InterPro" id="IPR040008">
    <property type="entry name" value="Ribosomal_mL46"/>
</dbReference>
<evidence type="ECO:0000256" key="8">
    <source>
        <dbReference type="ARBA" id="ARBA00035190"/>
    </source>
</evidence>
<dbReference type="Proteomes" id="UP000070544">
    <property type="component" value="Unassembled WGS sequence"/>
</dbReference>
<feature type="region of interest" description="Disordered" evidence="9">
    <location>
        <begin position="95"/>
        <end position="116"/>
    </location>
</feature>
<evidence type="ECO:0000256" key="7">
    <source>
        <dbReference type="ARBA" id="ARBA00023274"/>
    </source>
</evidence>
<reference evidence="11 12" key="1">
    <citation type="journal article" date="2015" name="Genome Biol. Evol.">
        <title>Phylogenomic analyses indicate that early fungi evolved digesting cell walls of algal ancestors of land plants.</title>
        <authorList>
            <person name="Chang Y."/>
            <person name="Wang S."/>
            <person name="Sekimoto S."/>
            <person name="Aerts A.L."/>
            <person name="Choi C."/>
            <person name="Clum A."/>
            <person name="LaButti K.M."/>
            <person name="Lindquist E.A."/>
            <person name="Yee Ngan C."/>
            <person name="Ohm R.A."/>
            <person name="Salamov A.A."/>
            <person name="Grigoriev I.V."/>
            <person name="Spatafora J.W."/>
            <person name="Berbee M.L."/>
        </authorList>
    </citation>
    <scope>NUCLEOTIDE SEQUENCE [LARGE SCALE GENOMIC DNA]</scope>
    <source>
        <strain evidence="11 12">JEL478</strain>
    </source>
</reference>
<accession>A0A139AJY5</accession>
<dbReference type="AlphaFoldDB" id="A0A139AJY5"/>
<dbReference type="InterPro" id="IPR015797">
    <property type="entry name" value="NUDIX_hydrolase-like_dom_sf"/>
</dbReference>
<evidence type="ECO:0000256" key="1">
    <source>
        <dbReference type="ARBA" id="ARBA00004173"/>
    </source>
</evidence>
<dbReference type="Pfam" id="PF11788">
    <property type="entry name" value="MRP-L46"/>
    <property type="match status" value="1"/>
</dbReference>
<keyword evidence="5" id="KW-0689">Ribosomal protein</keyword>
<evidence type="ECO:0000313" key="11">
    <source>
        <dbReference type="EMBL" id="KXS17087.1"/>
    </source>
</evidence>
<comment type="similarity">
    <text evidence="2">Belongs to the mitochondrion-specific ribosomal protein mL46 family.</text>
</comment>
<evidence type="ECO:0000256" key="9">
    <source>
        <dbReference type="SAM" id="MobiDB-lite"/>
    </source>
</evidence>
<dbReference type="InterPro" id="IPR021757">
    <property type="entry name" value="Ribosomal_mL46_N"/>
</dbReference>
<name>A0A139AJY5_GONPJ</name>
<dbReference type="InterPro" id="IPR020084">
    <property type="entry name" value="NUDIX_hydrolase_CS"/>
</dbReference>
<keyword evidence="4" id="KW-0809">Transit peptide</keyword>
<dbReference type="OMA" id="EKWDLYA"/>
<dbReference type="SUPFAM" id="SSF55811">
    <property type="entry name" value="Nudix"/>
    <property type="match status" value="1"/>
</dbReference>
<dbReference type="PROSITE" id="PS00893">
    <property type="entry name" value="NUDIX_BOX"/>
    <property type="match status" value="1"/>
</dbReference>
<evidence type="ECO:0000256" key="2">
    <source>
        <dbReference type="ARBA" id="ARBA00009070"/>
    </source>
</evidence>
<keyword evidence="7" id="KW-0687">Ribonucleoprotein</keyword>
<evidence type="ECO:0000313" key="12">
    <source>
        <dbReference type="Proteomes" id="UP000070544"/>
    </source>
</evidence>
<evidence type="ECO:0000256" key="5">
    <source>
        <dbReference type="ARBA" id="ARBA00022980"/>
    </source>
</evidence>
<keyword evidence="3" id="KW-0378">Hydrolase</keyword>